<reference evidence="3 4" key="1">
    <citation type="submission" date="2011-10" db="EMBL/GenBank/DDBJ databases">
        <authorList>
            <person name="Genoscope - CEA"/>
        </authorList>
    </citation>
    <scope>NUCLEOTIDE SEQUENCE [LARGE SCALE GENOMIC DNA]</scope>
    <source>
        <strain evidence="3 4">RCC 1105</strain>
    </source>
</reference>
<gene>
    <name evidence="3" type="ordered locus">Bathy10g01070</name>
</gene>
<dbReference type="Proteomes" id="UP000198341">
    <property type="component" value="Chromosome 10"/>
</dbReference>
<protein>
    <recommendedName>
        <fullName evidence="5">Sialidase domain-containing protein</fullName>
    </recommendedName>
</protein>
<feature type="compositionally biased region" description="Acidic residues" evidence="1">
    <location>
        <begin position="84"/>
        <end position="93"/>
    </location>
</feature>
<evidence type="ECO:0000256" key="1">
    <source>
        <dbReference type="SAM" id="MobiDB-lite"/>
    </source>
</evidence>
<feature type="compositionally biased region" description="Basic and acidic residues" evidence="1">
    <location>
        <begin position="95"/>
        <end position="116"/>
    </location>
</feature>
<feature type="transmembrane region" description="Helical" evidence="2">
    <location>
        <begin position="21"/>
        <end position="38"/>
    </location>
</feature>
<dbReference type="EMBL" id="FO082269">
    <property type="protein sequence ID" value="CCO18273.1"/>
    <property type="molecule type" value="Genomic_DNA"/>
</dbReference>
<organism evidence="3 4">
    <name type="scientific">Bathycoccus prasinos</name>
    <dbReference type="NCBI Taxonomy" id="41875"/>
    <lineage>
        <taxon>Eukaryota</taxon>
        <taxon>Viridiplantae</taxon>
        <taxon>Chlorophyta</taxon>
        <taxon>Mamiellophyceae</taxon>
        <taxon>Mamiellales</taxon>
        <taxon>Bathycoccaceae</taxon>
        <taxon>Bathycoccus</taxon>
    </lineage>
</organism>
<dbReference type="Gene3D" id="2.120.10.10">
    <property type="match status" value="1"/>
</dbReference>
<keyword evidence="2" id="KW-0812">Transmembrane</keyword>
<dbReference type="GeneID" id="19013184"/>
<name>K8F9I7_9CHLO</name>
<dbReference type="RefSeq" id="XP_007510740.1">
    <property type="nucleotide sequence ID" value="XM_007510678.1"/>
</dbReference>
<evidence type="ECO:0000313" key="4">
    <source>
        <dbReference type="Proteomes" id="UP000198341"/>
    </source>
</evidence>
<dbReference type="AlphaFoldDB" id="K8F9I7"/>
<dbReference type="KEGG" id="bpg:Bathy10g01070"/>
<keyword evidence="4" id="KW-1185">Reference proteome</keyword>
<evidence type="ECO:0000256" key="2">
    <source>
        <dbReference type="SAM" id="Phobius"/>
    </source>
</evidence>
<proteinExistence type="predicted"/>
<keyword evidence="2" id="KW-1133">Transmembrane helix</keyword>
<evidence type="ECO:0000313" key="3">
    <source>
        <dbReference type="EMBL" id="CCO18273.1"/>
    </source>
</evidence>
<keyword evidence="2" id="KW-0472">Membrane</keyword>
<accession>K8F9I7</accession>
<evidence type="ECO:0008006" key="5">
    <source>
        <dbReference type="Google" id="ProtNLM"/>
    </source>
</evidence>
<dbReference type="SUPFAM" id="SSF50939">
    <property type="entry name" value="Sialidases"/>
    <property type="match status" value="1"/>
</dbReference>
<feature type="region of interest" description="Disordered" evidence="1">
    <location>
        <begin position="63"/>
        <end position="125"/>
    </location>
</feature>
<sequence>MNSEKSSERLFPPLRTGGGRRLVVFLSALLATTVTVFFCVKTSTGMLSDWYLTKTRMTMIDGNEDEIGPDGFGKTAFEKKNDNFDENEEDSEDFVSSKRDDESDGGKGGGEVRTEGEGTSCPLTSQDVVDDDVLITKASKTRQTWAFKASSSMQYAHMPTHATHGALVVLAFQGARRSEGQANQRIYLVRSEDGGKTFDSFAENNVKKLNALVVEGGSKSSFSERNDVEVQAQWGPALFKEENEDEENVEDEKNRKKIPLLRLYYSQSESCFFCRHKNSCNSVDAKEYRAGGNLYESTSKDFGKTWSKPKLILKEKERDATKGGHSPKVVASPPIRSKLWNAETNASSSPSHLLLPYWTQKPRVGANGIKSACASEMQAKDGPRTLHSKDNGKSWHPLGSHAVRHEDSHRKAPEIDRLLEGAIVSSNRKIVQFFRATRPRVYASLYDEKKAEWGKPFPVRATTVPLKHHHDHLRQHHHRDEFLKMPNAKLHAISIPSSSSSSRSTRHGHQTQILLAHNDHPYRVRQRGNLVVQISNGVNSDKNGVAPFHKLLDIETRRGRKEGEMVMYPHMEVSRTTTKKKTSSCEGNNKRHQYELTISYSDHGRGIRFIRAILE</sequence>
<dbReference type="InterPro" id="IPR036278">
    <property type="entry name" value="Sialidase_sf"/>
</dbReference>